<dbReference type="GO" id="GO:0009507">
    <property type="term" value="C:chloroplast"/>
    <property type="evidence" value="ECO:0007669"/>
    <property type="project" value="UniProtKB-SubCell"/>
</dbReference>
<dbReference type="Pfam" id="PF00504">
    <property type="entry name" value="Chloroa_b-bind"/>
    <property type="match status" value="1"/>
</dbReference>
<comment type="subcellular location">
    <subcellularLocation>
        <location evidence="1">Plastid</location>
        <location evidence="1">Chloroplast</location>
    </subcellularLocation>
</comment>
<evidence type="ECO:0000313" key="4">
    <source>
        <dbReference type="EMBL" id="OLP90644.1"/>
    </source>
</evidence>
<keyword evidence="2" id="KW-0150">Chloroplast</keyword>
<sequence length="95" mass="10348">MVSLYTVCPAVDVEVSSSRPNACEEALALRCHWTIPAKDDAIGQPQPKDGGDAEKFDRYRGAALQHDRVAMLAVVGVIAQHSYRFPFVLTEVFGG</sequence>
<accession>A0A1Q9D687</accession>
<name>A0A1Q9D687_SYMMI</name>
<dbReference type="Gene3D" id="1.10.3460.10">
    <property type="entry name" value="Chlorophyll a/b binding protein domain"/>
    <property type="match status" value="1"/>
</dbReference>
<dbReference type="AlphaFoldDB" id="A0A1Q9D687"/>
<keyword evidence="5" id="KW-1185">Reference proteome</keyword>
<dbReference type="OrthoDB" id="423598at2759"/>
<organism evidence="4 5">
    <name type="scientific">Symbiodinium microadriaticum</name>
    <name type="common">Dinoflagellate</name>
    <name type="synonym">Zooxanthella microadriatica</name>
    <dbReference type="NCBI Taxonomy" id="2951"/>
    <lineage>
        <taxon>Eukaryota</taxon>
        <taxon>Sar</taxon>
        <taxon>Alveolata</taxon>
        <taxon>Dinophyceae</taxon>
        <taxon>Suessiales</taxon>
        <taxon>Symbiodiniaceae</taxon>
        <taxon>Symbiodinium</taxon>
    </lineage>
</organism>
<evidence type="ECO:0000256" key="1">
    <source>
        <dbReference type="ARBA" id="ARBA00004229"/>
    </source>
</evidence>
<dbReference type="EMBL" id="LSRX01000700">
    <property type="protein sequence ID" value="OLP90644.1"/>
    <property type="molecule type" value="Genomic_DNA"/>
</dbReference>
<proteinExistence type="predicted"/>
<reference evidence="4 5" key="1">
    <citation type="submission" date="2016-02" db="EMBL/GenBank/DDBJ databases">
        <title>Genome analysis of coral dinoflagellate symbionts highlights evolutionary adaptations to a symbiotic lifestyle.</title>
        <authorList>
            <person name="Aranda M."/>
            <person name="Li Y."/>
            <person name="Liew Y.J."/>
            <person name="Baumgarten S."/>
            <person name="Simakov O."/>
            <person name="Wilson M."/>
            <person name="Piel J."/>
            <person name="Ashoor H."/>
            <person name="Bougouffa S."/>
            <person name="Bajic V.B."/>
            <person name="Ryu T."/>
            <person name="Ravasi T."/>
            <person name="Bayer T."/>
            <person name="Micklem G."/>
            <person name="Kim H."/>
            <person name="Bhak J."/>
            <person name="Lajeunesse T.C."/>
            <person name="Voolstra C.R."/>
        </authorList>
    </citation>
    <scope>NUCLEOTIDE SEQUENCE [LARGE SCALE GENOMIC DNA]</scope>
    <source>
        <strain evidence="4 5">CCMP2467</strain>
    </source>
</reference>
<protein>
    <submittedName>
        <fullName evidence="4">Fucoxanthin-chlorophyll a-c binding protein E, chloroplastic</fullName>
    </submittedName>
</protein>
<dbReference type="InterPro" id="IPR022796">
    <property type="entry name" value="Chloroa_b-bind"/>
</dbReference>
<evidence type="ECO:0000256" key="2">
    <source>
        <dbReference type="ARBA" id="ARBA00022528"/>
    </source>
</evidence>
<evidence type="ECO:0000256" key="3">
    <source>
        <dbReference type="ARBA" id="ARBA00022640"/>
    </source>
</evidence>
<dbReference type="Proteomes" id="UP000186817">
    <property type="component" value="Unassembled WGS sequence"/>
</dbReference>
<keyword evidence="3" id="KW-0934">Plastid</keyword>
<dbReference type="SUPFAM" id="SSF103511">
    <property type="entry name" value="Chlorophyll a-b binding protein"/>
    <property type="match status" value="1"/>
</dbReference>
<comment type="caution">
    <text evidence="4">The sequence shown here is derived from an EMBL/GenBank/DDBJ whole genome shotgun (WGS) entry which is preliminary data.</text>
</comment>
<gene>
    <name evidence="4" type="primary">FCPE</name>
    <name evidence="4" type="ORF">AK812_SmicGene27765</name>
</gene>
<evidence type="ECO:0000313" key="5">
    <source>
        <dbReference type="Proteomes" id="UP000186817"/>
    </source>
</evidence>